<name>A0A2M8LHP1_9BACT</name>
<evidence type="ECO:0000256" key="4">
    <source>
        <dbReference type="SAM" id="Phobius"/>
    </source>
</evidence>
<protein>
    <recommendedName>
        <fullName evidence="5">Solute-binding protein family 5 domain-containing protein</fullName>
    </recommendedName>
</protein>
<dbReference type="Proteomes" id="UP000231436">
    <property type="component" value="Unassembled WGS sequence"/>
</dbReference>
<dbReference type="InterPro" id="IPR039424">
    <property type="entry name" value="SBP_5"/>
</dbReference>
<dbReference type="GO" id="GO:0015833">
    <property type="term" value="P:peptide transport"/>
    <property type="evidence" value="ECO:0007669"/>
    <property type="project" value="TreeGrafter"/>
</dbReference>
<dbReference type="GO" id="GO:0043190">
    <property type="term" value="C:ATP-binding cassette (ABC) transporter complex"/>
    <property type="evidence" value="ECO:0007669"/>
    <property type="project" value="InterPro"/>
</dbReference>
<gene>
    <name evidence="6" type="ORF">COV05_01900</name>
</gene>
<evidence type="ECO:0000256" key="3">
    <source>
        <dbReference type="ARBA" id="ARBA00022729"/>
    </source>
</evidence>
<dbReference type="PANTHER" id="PTHR30290">
    <property type="entry name" value="PERIPLASMIC BINDING COMPONENT OF ABC TRANSPORTER"/>
    <property type="match status" value="1"/>
</dbReference>
<evidence type="ECO:0000259" key="5">
    <source>
        <dbReference type="Pfam" id="PF00496"/>
    </source>
</evidence>
<dbReference type="Gene3D" id="3.10.105.10">
    <property type="entry name" value="Dipeptide-binding Protein, Domain 3"/>
    <property type="match status" value="1"/>
</dbReference>
<dbReference type="Gene3D" id="3.40.190.10">
    <property type="entry name" value="Periplasmic binding protein-like II"/>
    <property type="match status" value="1"/>
</dbReference>
<dbReference type="EMBL" id="PFEU01000008">
    <property type="protein sequence ID" value="PJE76926.1"/>
    <property type="molecule type" value="Genomic_DNA"/>
</dbReference>
<keyword evidence="4" id="KW-0472">Membrane</keyword>
<evidence type="ECO:0000256" key="1">
    <source>
        <dbReference type="ARBA" id="ARBA00005695"/>
    </source>
</evidence>
<dbReference type="PIRSF" id="PIRSF002741">
    <property type="entry name" value="MppA"/>
    <property type="match status" value="1"/>
</dbReference>
<dbReference type="GO" id="GO:0042597">
    <property type="term" value="C:periplasmic space"/>
    <property type="evidence" value="ECO:0007669"/>
    <property type="project" value="UniProtKB-ARBA"/>
</dbReference>
<evidence type="ECO:0000313" key="7">
    <source>
        <dbReference type="Proteomes" id="UP000231436"/>
    </source>
</evidence>
<dbReference type="Gene3D" id="3.90.76.10">
    <property type="entry name" value="Dipeptide-binding Protein, Domain 1"/>
    <property type="match status" value="1"/>
</dbReference>
<keyword evidence="3" id="KW-0732">Signal</keyword>
<keyword evidence="4" id="KW-1133">Transmembrane helix</keyword>
<dbReference type="CDD" id="cd08513">
    <property type="entry name" value="PBP2_thermophilic_Hb8_like"/>
    <property type="match status" value="1"/>
</dbReference>
<dbReference type="SUPFAM" id="SSF53850">
    <property type="entry name" value="Periplasmic binding protein-like II"/>
    <property type="match status" value="1"/>
</dbReference>
<accession>A0A2M8LHP1</accession>
<dbReference type="InterPro" id="IPR000914">
    <property type="entry name" value="SBP_5_dom"/>
</dbReference>
<organism evidence="6 7">
    <name type="scientific">Candidatus Uhrbacteria bacterium CG10_big_fil_rev_8_21_14_0_10_48_16</name>
    <dbReference type="NCBI Taxonomy" id="1975038"/>
    <lineage>
        <taxon>Bacteria</taxon>
        <taxon>Candidatus Uhriibacteriota</taxon>
    </lineage>
</organism>
<dbReference type="InterPro" id="IPR030678">
    <property type="entry name" value="Peptide/Ni-bd"/>
</dbReference>
<proteinExistence type="inferred from homology"/>
<reference evidence="7" key="1">
    <citation type="submission" date="2017-09" db="EMBL/GenBank/DDBJ databases">
        <title>Depth-based differentiation of microbial function through sediment-hosted aquifers and enrichment of novel symbionts in the deep terrestrial subsurface.</title>
        <authorList>
            <person name="Probst A.J."/>
            <person name="Ladd B."/>
            <person name="Jarett J.K."/>
            <person name="Geller-Mcgrath D.E."/>
            <person name="Sieber C.M.K."/>
            <person name="Emerson J.B."/>
            <person name="Anantharaman K."/>
            <person name="Thomas B.C."/>
            <person name="Malmstrom R."/>
            <person name="Stieglmeier M."/>
            <person name="Klingl A."/>
            <person name="Woyke T."/>
            <person name="Ryan C.M."/>
            <person name="Banfield J.F."/>
        </authorList>
    </citation>
    <scope>NUCLEOTIDE SEQUENCE [LARGE SCALE GENOMIC DNA]</scope>
</reference>
<dbReference type="PROSITE" id="PS01040">
    <property type="entry name" value="SBP_BACTERIAL_5"/>
    <property type="match status" value="1"/>
</dbReference>
<dbReference type="AlphaFoldDB" id="A0A2M8LHP1"/>
<evidence type="ECO:0000313" key="6">
    <source>
        <dbReference type="EMBL" id="PJE76926.1"/>
    </source>
</evidence>
<dbReference type="Pfam" id="PF00496">
    <property type="entry name" value="SBP_bac_5"/>
    <property type="match status" value="1"/>
</dbReference>
<evidence type="ECO:0000256" key="2">
    <source>
        <dbReference type="ARBA" id="ARBA00022448"/>
    </source>
</evidence>
<sequence length="588" mass="66191">MRQVLSVRKTGGIPSWKQWKQLPSVLTRSEKNILIGATGIIVLSLLIAGVSYVTTHQIVIPAVGGEYTEGLVGEPQFINPLYAVSSDVDQDLVSLIYSGLVRWDQEEGFIPDLAESIEVNDEGTIYTLKIRDNAKFHNGEDVLARDVVFTINAIQNPSYRSPLADHFYNVTAVQEDDKTVSFILEEAFAPFIQHLTVGILPSSLWAEILPQNAPLAAFNLQPVGSGPYTFAEFTKDKKGSIRSYSIKRNSNYYFEAPYIEDIHFKFYPDIFALHEALQNKNIEGVSVVGFDQREKILTNRNVELLEPFLPRETVLYFNQDLSPALKDDSVRQAIVSAIDKGAIVSDVYQETARVIHSPILEGMIGYDELRVDIYDPTQSETLLEEAGYAKQEGTEIRLLKKSLRTEETSDEEGTETPQTLRFTLTTVDRTDLRLVAEQIAEDLHAVGIDVTVNLVPSERIGIDIIDPRNFELLLAPIMLEADPDPYLFWHSSQTKTSGLNLVGYSNADVDTLLEEARIERDPEIRSQKYQEFQELLATDAPAVYLYQSTYGYGLDTKIQHPALNSILIPSDRFVDITQWYIKTKKALQ</sequence>
<keyword evidence="2" id="KW-0813">Transport</keyword>
<keyword evidence="4" id="KW-0812">Transmembrane</keyword>
<feature type="domain" description="Solute-binding protein family 5" evidence="5">
    <location>
        <begin position="109"/>
        <end position="493"/>
    </location>
</feature>
<dbReference type="PANTHER" id="PTHR30290:SF9">
    <property type="entry name" value="OLIGOPEPTIDE-BINDING PROTEIN APPA"/>
    <property type="match status" value="1"/>
</dbReference>
<dbReference type="GO" id="GO:1904680">
    <property type="term" value="F:peptide transmembrane transporter activity"/>
    <property type="evidence" value="ECO:0007669"/>
    <property type="project" value="TreeGrafter"/>
</dbReference>
<dbReference type="InterPro" id="IPR023765">
    <property type="entry name" value="SBP_5_CS"/>
</dbReference>
<feature type="transmembrane region" description="Helical" evidence="4">
    <location>
        <begin position="33"/>
        <end position="53"/>
    </location>
</feature>
<comment type="similarity">
    <text evidence="1">Belongs to the bacterial solute-binding protein 5 family.</text>
</comment>
<comment type="caution">
    <text evidence="6">The sequence shown here is derived from an EMBL/GenBank/DDBJ whole genome shotgun (WGS) entry which is preliminary data.</text>
</comment>